<proteinExistence type="predicted"/>
<feature type="domain" description="Heterokaryon incompatibility" evidence="1">
    <location>
        <begin position="153"/>
        <end position="308"/>
    </location>
</feature>
<dbReference type="InterPro" id="IPR052895">
    <property type="entry name" value="HetReg/Transcr_Mod"/>
</dbReference>
<dbReference type="PANTHER" id="PTHR24148">
    <property type="entry name" value="ANKYRIN REPEAT DOMAIN-CONTAINING PROTEIN 39 HOMOLOG-RELATED"/>
    <property type="match status" value="1"/>
</dbReference>
<organism evidence="2 3">
    <name type="scientific">Botryotinia narcissicola</name>
    <dbReference type="NCBI Taxonomy" id="278944"/>
    <lineage>
        <taxon>Eukaryota</taxon>
        <taxon>Fungi</taxon>
        <taxon>Dikarya</taxon>
        <taxon>Ascomycota</taxon>
        <taxon>Pezizomycotina</taxon>
        <taxon>Leotiomycetes</taxon>
        <taxon>Helotiales</taxon>
        <taxon>Sclerotiniaceae</taxon>
        <taxon>Botryotinia</taxon>
    </lineage>
</organism>
<name>A0A4Z1IXT7_9HELO</name>
<keyword evidence="3" id="KW-1185">Reference proteome</keyword>
<protein>
    <recommendedName>
        <fullName evidence="1">Heterokaryon incompatibility domain-containing protein</fullName>
    </recommendedName>
</protein>
<dbReference type="OrthoDB" id="3553147at2759"/>
<evidence type="ECO:0000259" key="1">
    <source>
        <dbReference type="Pfam" id="PF06985"/>
    </source>
</evidence>
<sequence length="671" mass="75814">MAIAEWRLSYIGKLRETKPRSEAAEDGDSSGRLPTYIRPYDKSSDITSLYRRLLPALLPNEYSCKDDGDSVGVCGKTNCTHNSNLRNTSITCLDSHSAPFLVQSISEFYQPLNRSTDQIRLLERVVVYPESTSHCNLPAFKLVVKSLSDHVEYSALSYAWGQDLSLKPIVINGTRVEVRANLANVLVYISPATPFLWIDALCINQDDVIERNHQVMQMGSIKKQAREVIVWLGDKTDQGFGNNAETWIPDIGFHFIKRLAALQKDLVCRSSGADVTIENDELLLGAELVSLGELCSRPYWNRLWILQEVLLAKDLVICWSNKHSPGLRTVTWAEWSRARHLLENFRSSLALSWDRKLKIKVIEVIIESAPAKLDRLRETGNQRWPFNSLLEMFPSSECRVQADKIYGLLGIISDLELCNFPVDYARTLFDTYVKILNCYTQTRSTESPAVDIIRLSQSLQLALNGPIPAPGTALNWCEIEQGSQAELFNHRGYVEGLVIASSIARRDLPQRLEIELPGTKSTRKILSSKIRDLDSCSKRILKDFDSVFGYATRENLSLCDVGKSATKETSIRFDRVCETRFFISSTGEIGIASAEVRDNDFICRLKDTDITPIIRQRRDRYQVISRTALTSYADTIPRFGGHAENVKGDALDFWLDPLTLQTLTCPIESKR</sequence>
<evidence type="ECO:0000313" key="2">
    <source>
        <dbReference type="EMBL" id="TGO66156.1"/>
    </source>
</evidence>
<dbReference type="AlphaFoldDB" id="A0A4Z1IXT7"/>
<dbReference type="PANTHER" id="PTHR24148:SF64">
    <property type="entry name" value="HETEROKARYON INCOMPATIBILITY DOMAIN-CONTAINING PROTEIN"/>
    <property type="match status" value="1"/>
</dbReference>
<dbReference type="Proteomes" id="UP000297452">
    <property type="component" value="Unassembled WGS sequence"/>
</dbReference>
<accession>A0A4Z1IXT7</accession>
<dbReference type="Pfam" id="PF06985">
    <property type="entry name" value="HET"/>
    <property type="match status" value="1"/>
</dbReference>
<gene>
    <name evidence="2" type="ORF">BOTNAR_0067g00130</name>
</gene>
<comment type="caution">
    <text evidence="2">The sequence shown here is derived from an EMBL/GenBank/DDBJ whole genome shotgun (WGS) entry which is preliminary data.</text>
</comment>
<dbReference type="InterPro" id="IPR010730">
    <property type="entry name" value="HET"/>
</dbReference>
<dbReference type="EMBL" id="PQXJ01000067">
    <property type="protein sequence ID" value="TGO66156.1"/>
    <property type="molecule type" value="Genomic_DNA"/>
</dbReference>
<reference evidence="2 3" key="1">
    <citation type="submission" date="2017-12" db="EMBL/GenBank/DDBJ databases">
        <title>Comparative genomics of Botrytis spp.</title>
        <authorList>
            <person name="Valero-Jimenez C.A."/>
            <person name="Tapia P."/>
            <person name="Veloso J."/>
            <person name="Silva-Moreno E."/>
            <person name="Staats M."/>
            <person name="Valdes J.H."/>
            <person name="Van Kan J.A.L."/>
        </authorList>
    </citation>
    <scope>NUCLEOTIDE SEQUENCE [LARGE SCALE GENOMIC DNA]</scope>
    <source>
        <strain evidence="2 3">MUCL2120</strain>
    </source>
</reference>
<dbReference type="STRING" id="278944.A0A4Z1IXT7"/>
<evidence type="ECO:0000313" key="3">
    <source>
        <dbReference type="Proteomes" id="UP000297452"/>
    </source>
</evidence>